<dbReference type="Gene3D" id="3.40.50.150">
    <property type="entry name" value="Vaccinia Virus protein VP39"/>
    <property type="match status" value="1"/>
</dbReference>
<dbReference type="OrthoDB" id="116799at2"/>
<sequence>MNSAVIERSAETPDQVRTHFDALHRDRSDPWGVRSRWYERRKTGLIMAALPRERYASVFEPGCSIGGNSVALAGRCDRLVASDASAPAVERARHALASFPHVRVEQWYLPWQWPAQRSDLVVVSELAYYLDDDAFDRFLAWVPEALHEGGHLLMCHWRARIGDAHRSGDAVHGAALQQLHLLRVGGWQDDDMRIDVWQRGGDASVAAVGGAQEALAQEGASA</sequence>
<dbReference type="RefSeq" id="WP_110466847.1">
    <property type="nucleotide sequence ID" value="NZ_JAMOFZ010000030.1"/>
</dbReference>
<accession>A0A318SGU8</accession>
<dbReference type="Pfam" id="PF05401">
    <property type="entry name" value="NodS"/>
    <property type="match status" value="1"/>
</dbReference>
<dbReference type="GO" id="GO:0009312">
    <property type="term" value="P:oligosaccharide biosynthetic process"/>
    <property type="evidence" value="ECO:0007669"/>
    <property type="project" value="InterPro"/>
</dbReference>
<evidence type="ECO:0000313" key="1">
    <source>
        <dbReference type="EMBL" id="PYE73796.1"/>
    </source>
</evidence>
<dbReference type="SUPFAM" id="SSF53335">
    <property type="entry name" value="S-adenosyl-L-methionine-dependent methyltransferases"/>
    <property type="match status" value="1"/>
</dbReference>
<evidence type="ECO:0000313" key="2">
    <source>
        <dbReference type="Proteomes" id="UP000247540"/>
    </source>
</evidence>
<dbReference type="AlphaFoldDB" id="A0A318SGU8"/>
<dbReference type="EMBL" id="QJTC01000031">
    <property type="protein sequence ID" value="PYE73796.1"/>
    <property type="molecule type" value="Genomic_DNA"/>
</dbReference>
<dbReference type="GO" id="GO:0008757">
    <property type="term" value="F:S-adenosylmethionine-dependent methyltransferase activity"/>
    <property type="evidence" value="ECO:0007669"/>
    <property type="project" value="InterPro"/>
</dbReference>
<dbReference type="Proteomes" id="UP000247540">
    <property type="component" value="Unassembled WGS sequence"/>
</dbReference>
<keyword evidence="2" id="KW-1185">Reference proteome</keyword>
<dbReference type="InterPro" id="IPR029063">
    <property type="entry name" value="SAM-dependent_MTases_sf"/>
</dbReference>
<name>A0A318SGU8_9BURK</name>
<proteinExistence type="predicted"/>
<organism evidence="1 2">
    <name type="scientific">Xylophilus ampelinus</name>
    <dbReference type="NCBI Taxonomy" id="54067"/>
    <lineage>
        <taxon>Bacteria</taxon>
        <taxon>Pseudomonadati</taxon>
        <taxon>Pseudomonadota</taxon>
        <taxon>Betaproteobacteria</taxon>
        <taxon>Burkholderiales</taxon>
        <taxon>Xylophilus</taxon>
    </lineage>
</organism>
<protein>
    <submittedName>
        <fullName evidence="1">Nodulation protein S (NodS)</fullName>
    </submittedName>
</protein>
<reference evidence="1 2" key="1">
    <citation type="submission" date="2018-06" db="EMBL/GenBank/DDBJ databases">
        <title>Genomic Encyclopedia of Type Strains, Phase III (KMG-III): the genomes of soil and plant-associated and newly described type strains.</title>
        <authorList>
            <person name="Whitman W."/>
        </authorList>
    </citation>
    <scope>NUCLEOTIDE SEQUENCE [LARGE SCALE GENOMIC DNA]</scope>
    <source>
        <strain evidence="1 2">CECT 7646</strain>
    </source>
</reference>
<dbReference type="InterPro" id="IPR008715">
    <property type="entry name" value="SAM-MeTfrase_NodS-like"/>
</dbReference>
<gene>
    <name evidence="1" type="ORF">DFQ15_1314</name>
</gene>
<dbReference type="CDD" id="cd02440">
    <property type="entry name" value="AdoMet_MTases"/>
    <property type="match status" value="1"/>
</dbReference>
<comment type="caution">
    <text evidence="1">The sequence shown here is derived from an EMBL/GenBank/DDBJ whole genome shotgun (WGS) entry which is preliminary data.</text>
</comment>